<dbReference type="RefSeq" id="WP_100993362.1">
    <property type="nucleotide sequence ID" value="NZ_CP025096.1"/>
</dbReference>
<evidence type="ECO:0000313" key="3">
    <source>
        <dbReference type="Proteomes" id="UP000232883"/>
    </source>
</evidence>
<feature type="transmembrane region" description="Helical" evidence="1">
    <location>
        <begin position="12"/>
        <end position="31"/>
    </location>
</feature>
<accession>A0A2K8ZAC5</accession>
<reference evidence="2 3" key="1">
    <citation type="submission" date="2017-11" db="EMBL/GenBank/DDBJ databases">
        <title>Taxonomic description and genome sequences of Spirosoma HA7 sp. nov., isolated from pollen microhabitat of Corylus avellana.</title>
        <authorList>
            <person name="Ambika Manirajan B."/>
            <person name="Suarez C."/>
            <person name="Ratering S."/>
            <person name="Geissler-Plaum R."/>
            <person name="Cardinale M."/>
            <person name="Sylvia S."/>
        </authorList>
    </citation>
    <scope>NUCLEOTIDE SEQUENCE [LARGE SCALE GENOMIC DNA]</scope>
    <source>
        <strain evidence="2 3">HA7</strain>
    </source>
</reference>
<feature type="transmembrane region" description="Helical" evidence="1">
    <location>
        <begin position="98"/>
        <end position="120"/>
    </location>
</feature>
<dbReference type="Proteomes" id="UP000232883">
    <property type="component" value="Chromosome"/>
</dbReference>
<name>A0A2K8ZAC5_9BACT</name>
<protein>
    <submittedName>
        <fullName evidence="2">Uncharacterized protein</fullName>
    </submittedName>
</protein>
<keyword evidence="1" id="KW-0472">Membrane</keyword>
<feature type="transmembrane region" description="Helical" evidence="1">
    <location>
        <begin position="66"/>
        <end position="86"/>
    </location>
</feature>
<dbReference type="AlphaFoldDB" id="A0A2K8ZAC5"/>
<proteinExistence type="predicted"/>
<dbReference type="KEGG" id="spir:CWM47_36250"/>
<keyword evidence="3" id="KW-1185">Reference proteome</keyword>
<feature type="transmembrane region" description="Helical" evidence="1">
    <location>
        <begin position="37"/>
        <end position="54"/>
    </location>
</feature>
<gene>
    <name evidence="2" type="ORF">CWM47_36250</name>
</gene>
<sequence length="131" mass="14138">MQPLKRRPTNLLNALRLVVLCVGIELLGFAFSGSYSVGSVVGVLLGAVLVYGLLRLVHRGVNGARYGLAGVIILGLLSSLTAFPTAYRLHPGATVIDFISTLMSLIALLLLFTTQCNTWFRAHRASRLKQS</sequence>
<keyword evidence="1" id="KW-1133">Transmembrane helix</keyword>
<evidence type="ECO:0000256" key="1">
    <source>
        <dbReference type="SAM" id="Phobius"/>
    </source>
</evidence>
<evidence type="ECO:0000313" key="2">
    <source>
        <dbReference type="EMBL" id="AUD06827.1"/>
    </source>
</evidence>
<organism evidence="2 3">
    <name type="scientific">Spirosoma pollinicola</name>
    <dbReference type="NCBI Taxonomy" id="2057025"/>
    <lineage>
        <taxon>Bacteria</taxon>
        <taxon>Pseudomonadati</taxon>
        <taxon>Bacteroidota</taxon>
        <taxon>Cytophagia</taxon>
        <taxon>Cytophagales</taxon>
        <taxon>Cytophagaceae</taxon>
        <taxon>Spirosoma</taxon>
    </lineage>
</organism>
<dbReference type="EMBL" id="CP025096">
    <property type="protein sequence ID" value="AUD06827.1"/>
    <property type="molecule type" value="Genomic_DNA"/>
</dbReference>
<keyword evidence="1" id="KW-0812">Transmembrane</keyword>